<keyword evidence="2" id="KW-1185">Reference proteome</keyword>
<dbReference type="OrthoDB" id="7428016at2"/>
<evidence type="ECO:0000313" key="2">
    <source>
        <dbReference type="Proteomes" id="UP000196778"/>
    </source>
</evidence>
<evidence type="ECO:0000313" key="1">
    <source>
        <dbReference type="EMBL" id="SJN17770.1"/>
    </source>
</evidence>
<accession>A0A1R4ID76</accession>
<dbReference type="EMBL" id="FUKR01000006">
    <property type="protein sequence ID" value="SJN17770.1"/>
    <property type="molecule type" value="Genomic_DNA"/>
</dbReference>
<dbReference type="InterPro" id="IPR023393">
    <property type="entry name" value="START-like_dom_sf"/>
</dbReference>
<dbReference type="AlphaFoldDB" id="A0A1R4ID76"/>
<name>A0A1R4ID76_9MICO</name>
<dbReference type="Proteomes" id="UP000196778">
    <property type="component" value="Unassembled WGS sequence"/>
</dbReference>
<gene>
    <name evidence="1" type="ORF">FM119_01145</name>
</gene>
<evidence type="ECO:0008006" key="3">
    <source>
        <dbReference type="Google" id="ProtNLM"/>
    </source>
</evidence>
<sequence>MRVLLKTVLDVHPDQAWRALRSPAVFGELYGPLLRMRPHTALPTVWADGSRATVSMSAFGIVPLGRQRIDIRLQSDRPDGVRIVADVGGPETGPLSALSGWRHRMAVAPAPGDAERTLYRDELRIGGPLAPLLWPALWLGWQLRASRLRSLASGWDEDSGPDGVDTAEA</sequence>
<dbReference type="Gene3D" id="3.30.530.20">
    <property type="match status" value="1"/>
</dbReference>
<reference evidence="2" key="1">
    <citation type="submission" date="2017-02" db="EMBL/GenBank/DDBJ databases">
        <authorList>
            <person name="Dridi B."/>
        </authorList>
    </citation>
    <scope>NUCLEOTIDE SEQUENCE [LARGE SCALE GENOMIC DNA]</scope>
    <source>
        <strain evidence="2">EB411</strain>
    </source>
</reference>
<protein>
    <recommendedName>
        <fullName evidence="3">SRPBCC family protein</fullName>
    </recommendedName>
</protein>
<proteinExistence type="predicted"/>
<dbReference type="RefSeq" id="WP_087135859.1">
    <property type="nucleotide sequence ID" value="NZ_FUKR01000006.1"/>
</dbReference>
<dbReference type="SUPFAM" id="SSF55961">
    <property type="entry name" value="Bet v1-like"/>
    <property type="match status" value="1"/>
</dbReference>
<organism evidence="1 2">
    <name type="scientific">Mycetocola reblochoni REB411</name>
    <dbReference type="NCBI Taxonomy" id="1255698"/>
    <lineage>
        <taxon>Bacteria</taxon>
        <taxon>Bacillati</taxon>
        <taxon>Actinomycetota</taxon>
        <taxon>Actinomycetes</taxon>
        <taxon>Micrococcales</taxon>
        <taxon>Microbacteriaceae</taxon>
        <taxon>Mycetocola</taxon>
    </lineage>
</organism>